<accession>A0A9Q4KTS8</accession>
<dbReference type="AlphaFoldDB" id="A0A9Q4KTS8"/>
<comment type="caution">
    <text evidence="3">The sequence shown here is derived from an EMBL/GenBank/DDBJ whole genome shotgun (WGS) entry which is preliminary data.</text>
</comment>
<evidence type="ECO:0000259" key="2">
    <source>
        <dbReference type="Pfam" id="PF13439"/>
    </source>
</evidence>
<dbReference type="Gene3D" id="3.40.50.2000">
    <property type="entry name" value="Glycogen Phosphorylase B"/>
    <property type="match status" value="2"/>
</dbReference>
<evidence type="ECO:0000256" key="1">
    <source>
        <dbReference type="ARBA" id="ARBA00022679"/>
    </source>
</evidence>
<evidence type="ECO:0000313" key="3">
    <source>
        <dbReference type="EMBL" id="MDE4908656.1"/>
    </source>
</evidence>
<keyword evidence="1 3" id="KW-0808">Transferase</keyword>
<dbReference type="EC" id="2.4.-.-" evidence="3"/>
<name>A0A9Q4KTS8_9EURY</name>
<dbReference type="Pfam" id="PF13439">
    <property type="entry name" value="Glyco_transf_4"/>
    <property type="match status" value="1"/>
</dbReference>
<gene>
    <name evidence="3" type="ORF">L0665_08560</name>
</gene>
<dbReference type="Pfam" id="PF13692">
    <property type="entry name" value="Glyco_trans_1_4"/>
    <property type="match status" value="1"/>
</dbReference>
<organism evidence="3 4">
    <name type="scientific">Methanogenium marinum</name>
    <dbReference type="NCBI Taxonomy" id="348610"/>
    <lineage>
        <taxon>Archaea</taxon>
        <taxon>Methanobacteriati</taxon>
        <taxon>Methanobacteriota</taxon>
        <taxon>Stenosarchaea group</taxon>
        <taxon>Methanomicrobia</taxon>
        <taxon>Methanomicrobiales</taxon>
        <taxon>Methanomicrobiaceae</taxon>
        <taxon>Methanogenium</taxon>
    </lineage>
</organism>
<dbReference type="InterPro" id="IPR028098">
    <property type="entry name" value="Glyco_trans_4-like_N"/>
</dbReference>
<proteinExistence type="predicted"/>
<evidence type="ECO:0000313" key="4">
    <source>
        <dbReference type="Proteomes" id="UP001143747"/>
    </source>
</evidence>
<protein>
    <submittedName>
        <fullName evidence="3">Glycosyltransferase</fullName>
        <ecNumber evidence="3">2.4.-.-</ecNumber>
    </submittedName>
</protein>
<dbReference type="PANTHER" id="PTHR46401:SF2">
    <property type="entry name" value="GLYCOSYLTRANSFERASE WBBK-RELATED"/>
    <property type="match status" value="1"/>
</dbReference>
<keyword evidence="4" id="KW-1185">Reference proteome</keyword>
<keyword evidence="3" id="KW-0328">Glycosyltransferase</keyword>
<dbReference type="RefSeq" id="WP_274925276.1">
    <property type="nucleotide sequence ID" value="NZ_JAKELO010000002.1"/>
</dbReference>
<sequence length="386" mass="44680">MNILLVSTQDYIHHPIPSRHHYIFERLAERHTVHVPHFHVSRGPERTTSLHVHEATLFPLKSPFLHYTLNAPYHFVFFNKFFRENDIDVVVAAHVLAGTAVILAAKRHKIPVLFDLKDWFPDSAAAYYSNSGVQSVVRNAVFRITRWNLKNSDRISTVSPVLVKKLANFGFEADLITNGVDLSCFAPMKIDRKGVDARIKPESFVIGFSGSVERWYDLIGIIDTMPEIIKYYPETIFLIVGPGLFTAYYHELVEKVKEYGIEDRVFFAGKKEYSELPLYINAMDLCMIPLEPKQWIDIALPNKFFEYSACGKHILSTEIPGIMDYGYQNVEYYRSKDELTDSIKRCIDEYQEGTYHSDVPEQINENDWNQKAEEMENVLFSLIKMH</sequence>
<reference evidence="3" key="1">
    <citation type="submission" date="2022-01" db="EMBL/GenBank/DDBJ databases">
        <title>Draft genome of Methanogenium marinum DSM 15558.</title>
        <authorList>
            <person name="Chen S.-C."/>
            <person name="You Y.-T."/>
        </authorList>
    </citation>
    <scope>NUCLEOTIDE SEQUENCE</scope>
    <source>
        <strain evidence="3">DSM 15558</strain>
    </source>
</reference>
<dbReference type="EMBL" id="JAKELO010000002">
    <property type="protein sequence ID" value="MDE4908656.1"/>
    <property type="molecule type" value="Genomic_DNA"/>
</dbReference>
<dbReference type="GO" id="GO:0016757">
    <property type="term" value="F:glycosyltransferase activity"/>
    <property type="evidence" value="ECO:0007669"/>
    <property type="project" value="UniProtKB-KW"/>
</dbReference>
<dbReference type="SUPFAM" id="SSF53756">
    <property type="entry name" value="UDP-Glycosyltransferase/glycogen phosphorylase"/>
    <property type="match status" value="1"/>
</dbReference>
<feature type="domain" description="Glycosyltransferase subfamily 4-like N-terminal" evidence="2">
    <location>
        <begin position="23"/>
        <end position="183"/>
    </location>
</feature>
<dbReference type="Proteomes" id="UP001143747">
    <property type="component" value="Unassembled WGS sequence"/>
</dbReference>
<dbReference type="PANTHER" id="PTHR46401">
    <property type="entry name" value="GLYCOSYLTRANSFERASE WBBK-RELATED"/>
    <property type="match status" value="1"/>
</dbReference>